<dbReference type="Gene3D" id="3.40.47.10">
    <property type="match status" value="1"/>
</dbReference>
<keyword evidence="2" id="KW-1185">Reference proteome</keyword>
<name>A0ABX1R9J5_9PSEU</name>
<dbReference type="Proteomes" id="UP001296706">
    <property type="component" value="Unassembled WGS sequence"/>
</dbReference>
<reference evidence="1 2" key="1">
    <citation type="submission" date="2020-04" db="EMBL/GenBank/DDBJ databases">
        <authorList>
            <person name="Klaysubun C."/>
            <person name="Duangmal K."/>
            <person name="Lipun K."/>
        </authorList>
    </citation>
    <scope>NUCLEOTIDE SEQUENCE [LARGE SCALE GENOMIC DNA]</scope>
    <source>
        <strain evidence="1 2">JCM 11839</strain>
    </source>
</reference>
<sequence>MTGRQEPELSGAGLVQLAAGRLAKLATAPPRRRIPSLYADPASWAVLETVDEVWADCPDAVRAAPEATAMVLVSTYGTTDTMTAISRAVPGGRLSPLRFAGASAGGPISLVCLVHGFRGPTLMITTDPVDGCPVALTMARHWLRTGAGSHVVVGVHDHDPLRGHQVRCVVLGAA</sequence>
<protein>
    <recommendedName>
        <fullName evidence="3">Coronafacic acid synthetase component</fullName>
    </recommendedName>
</protein>
<comment type="caution">
    <text evidence="1">The sequence shown here is derived from an EMBL/GenBank/DDBJ whole genome shotgun (WGS) entry which is preliminary data.</text>
</comment>
<evidence type="ECO:0000313" key="2">
    <source>
        <dbReference type="Proteomes" id="UP001296706"/>
    </source>
</evidence>
<dbReference type="EMBL" id="JAAXKY010000002">
    <property type="protein sequence ID" value="NMH75851.1"/>
    <property type="molecule type" value="Genomic_DNA"/>
</dbReference>
<dbReference type="InterPro" id="IPR016039">
    <property type="entry name" value="Thiolase-like"/>
</dbReference>
<proteinExistence type="predicted"/>
<dbReference type="SUPFAM" id="SSF53901">
    <property type="entry name" value="Thiolase-like"/>
    <property type="match status" value="1"/>
</dbReference>
<evidence type="ECO:0000313" key="1">
    <source>
        <dbReference type="EMBL" id="NMH75851.1"/>
    </source>
</evidence>
<dbReference type="RefSeq" id="WP_169393912.1">
    <property type="nucleotide sequence ID" value="NZ_BAAAJH010000023.1"/>
</dbReference>
<evidence type="ECO:0008006" key="3">
    <source>
        <dbReference type="Google" id="ProtNLM"/>
    </source>
</evidence>
<accession>A0ABX1R9J5</accession>
<organism evidence="1 2">
    <name type="scientific">Pseudonocardia xinjiangensis</name>
    <dbReference type="NCBI Taxonomy" id="75289"/>
    <lineage>
        <taxon>Bacteria</taxon>
        <taxon>Bacillati</taxon>
        <taxon>Actinomycetota</taxon>
        <taxon>Actinomycetes</taxon>
        <taxon>Pseudonocardiales</taxon>
        <taxon>Pseudonocardiaceae</taxon>
        <taxon>Pseudonocardia</taxon>
    </lineage>
</organism>
<gene>
    <name evidence="1" type="ORF">HF577_01835</name>
</gene>